<dbReference type="Gene3D" id="3.90.1570.10">
    <property type="entry name" value="tt1808, chain A"/>
    <property type="match status" value="1"/>
</dbReference>
<dbReference type="AlphaFoldDB" id="A0A0D8ZW35"/>
<evidence type="ECO:0000313" key="2">
    <source>
        <dbReference type="EMBL" id="KJH72607.1"/>
    </source>
</evidence>
<sequence length="188" mass="20956">MVVTDSTAKISLAEFLQLPETKPYSEYINGQVYQKPMPQGEHSILQGGLVTTINQTATPSKLGYAFPELRCTFGGAVIVPDIAVFEWQNIPLLSNGRIANKFEIPPDWIIEILSPNQSPSHVIRKITFCLNHGTKLGWFIDSNGEAVTVFQPNKLPEFKEGQDILPVLDVLNDWQLSVADLFSLLYPN</sequence>
<dbReference type="Proteomes" id="UP000032452">
    <property type="component" value="Unassembled WGS sequence"/>
</dbReference>
<reference evidence="2 3" key="1">
    <citation type="submission" date="2015-02" db="EMBL/GenBank/DDBJ databases">
        <title>Draft genome of a novel marine cyanobacterium (Chroococcales) isolated from South Atlantic Ocean.</title>
        <authorList>
            <person name="Rigonato J."/>
            <person name="Alvarenga D.O."/>
            <person name="Branco L.H."/>
            <person name="Varani A.M."/>
            <person name="Brandini F.P."/>
            <person name="Fiore M.F."/>
        </authorList>
    </citation>
    <scope>NUCLEOTIDE SEQUENCE [LARGE SCALE GENOMIC DNA]</scope>
    <source>
        <strain evidence="2 3">CENA595</strain>
    </source>
</reference>
<dbReference type="PANTHER" id="PTHR34107">
    <property type="entry name" value="SLL0198 PROTEIN-RELATED"/>
    <property type="match status" value="1"/>
</dbReference>
<evidence type="ECO:0000259" key="1">
    <source>
        <dbReference type="Pfam" id="PF05685"/>
    </source>
</evidence>
<dbReference type="PANTHER" id="PTHR34107:SF5">
    <property type="entry name" value="SLL1355 PROTEIN"/>
    <property type="match status" value="1"/>
</dbReference>
<gene>
    <name evidence="2" type="ORF">UH38_05665</name>
</gene>
<proteinExistence type="predicted"/>
<dbReference type="InterPro" id="IPR012296">
    <property type="entry name" value="Nuclease_put_TT1808"/>
</dbReference>
<comment type="caution">
    <text evidence="2">The sequence shown here is derived from an EMBL/GenBank/DDBJ whole genome shotgun (WGS) entry which is preliminary data.</text>
</comment>
<dbReference type="PATRIC" id="fig|1618023.3.peg.2281"/>
<dbReference type="SUPFAM" id="SSF52980">
    <property type="entry name" value="Restriction endonuclease-like"/>
    <property type="match status" value="1"/>
</dbReference>
<dbReference type="EMBL" id="JYON01000004">
    <property type="protein sequence ID" value="KJH72607.1"/>
    <property type="molecule type" value="Genomic_DNA"/>
</dbReference>
<protein>
    <recommendedName>
        <fullName evidence="1">Putative restriction endonuclease domain-containing protein</fullName>
    </recommendedName>
</protein>
<accession>A0A0D8ZW35</accession>
<dbReference type="RefSeq" id="WP_045053668.1">
    <property type="nucleotide sequence ID" value="NZ_CAWMDP010000026.1"/>
</dbReference>
<dbReference type="InterPro" id="IPR011335">
    <property type="entry name" value="Restrct_endonuc-II-like"/>
</dbReference>
<feature type="domain" description="Putative restriction endonuclease" evidence="1">
    <location>
        <begin position="13"/>
        <end position="179"/>
    </location>
</feature>
<organism evidence="2 3">
    <name type="scientific">Aliterella atlantica CENA595</name>
    <dbReference type="NCBI Taxonomy" id="1618023"/>
    <lineage>
        <taxon>Bacteria</taxon>
        <taxon>Bacillati</taxon>
        <taxon>Cyanobacteriota</taxon>
        <taxon>Cyanophyceae</taxon>
        <taxon>Chroococcidiopsidales</taxon>
        <taxon>Aliterellaceae</taxon>
        <taxon>Aliterella</taxon>
    </lineage>
</organism>
<dbReference type="OrthoDB" id="517930at2"/>
<name>A0A0D8ZW35_9CYAN</name>
<keyword evidence="3" id="KW-1185">Reference proteome</keyword>
<dbReference type="STRING" id="1618023.UH38_05665"/>
<evidence type="ECO:0000313" key="3">
    <source>
        <dbReference type="Proteomes" id="UP000032452"/>
    </source>
</evidence>
<dbReference type="CDD" id="cd06260">
    <property type="entry name" value="DUF820-like"/>
    <property type="match status" value="1"/>
</dbReference>
<dbReference type="Pfam" id="PF05685">
    <property type="entry name" value="Uma2"/>
    <property type="match status" value="1"/>
</dbReference>
<dbReference type="InterPro" id="IPR008538">
    <property type="entry name" value="Uma2"/>
</dbReference>